<dbReference type="AlphaFoldDB" id="A0A852W1R7"/>
<dbReference type="Proteomes" id="UP000549695">
    <property type="component" value="Unassembled WGS sequence"/>
</dbReference>
<dbReference type="Gene3D" id="3.40.1350.10">
    <property type="match status" value="1"/>
</dbReference>
<dbReference type="EMBL" id="JACCCZ010000001">
    <property type="protein sequence ID" value="NYG00355.1"/>
    <property type="molecule type" value="Genomic_DNA"/>
</dbReference>
<evidence type="ECO:0008006" key="3">
    <source>
        <dbReference type="Google" id="ProtNLM"/>
    </source>
</evidence>
<reference evidence="1 2" key="1">
    <citation type="submission" date="2020-07" db="EMBL/GenBank/DDBJ databases">
        <title>Sequencing the genomes of 1000 actinobacteria strains.</title>
        <authorList>
            <person name="Klenk H.-P."/>
        </authorList>
    </citation>
    <scope>NUCLEOTIDE SEQUENCE [LARGE SCALE GENOMIC DNA]</scope>
    <source>
        <strain evidence="1 2">DSM 44749</strain>
    </source>
</reference>
<keyword evidence="2" id="KW-1185">Reference proteome</keyword>
<accession>A0A852W1R7</accession>
<name>A0A852W1R7_PSEA5</name>
<dbReference type="RefSeq" id="WP_218899210.1">
    <property type="nucleotide sequence ID" value="NZ_BAAAJZ010000005.1"/>
</dbReference>
<evidence type="ECO:0000313" key="2">
    <source>
        <dbReference type="Proteomes" id="UP000549695"/>
    </source>
</evidence>
<organism evidence="1 2">
    <name type="scientific">Pseudonocardia alni</name>
    <name type="common">Amycolata alni</name>
    <dbReference type="NCBI Taxonomy" id="33907"/>
    <lineage>
        <taxon>Bacteria</taxon>
        <taxon>Bacillati</taxon>
        <taxon>Actinomycetota</taxon>
        <taxon>Actinomycetes</taxon>
        <taxon>Pseudonocardiales</taxon>
        <taxon>Pseudonocardiaceae</taxon>
        <taxon>Pseudonocardia</taxon>
    </lineage>
</organism>
<gene>
    <name evidence="1" type="ORF">HDA37_000640</name>
</gene>
<protein>
    <recommendedName>
        <fullName evidence="3">DUF4365 domain-containing protein</fullName>
    </recommendedName>
</protein>
<dbReference type="GO" id="GO:0003676">
    <property type="term" value="F:nucleic acid binding"/>
    <property type="evidence" value="ECO:0007669"/>
    <property type="project" value="InterPro"/>
</dbReference>
<sequence length="172" mass="18856">MTDDYLDKSPDAARMGKAAEYLVAASAILATRGQLNVSTSLVDDDGVDLVFHRRGHTATLAVQVKSRMADGVLVQSGRVQANVREATFRPRRDLDMLFVVVDPVEGRIVTAWLVPSGEFARLVPTPNGKGRRVFSASAKPDTADRWRGFRLTPADLAGRLLDRLAQLDRLRA</sequence>
<comment type="caution">
    <text evidence="1">The sequence shown here is derived from an EMBL/GenBank/DDBJ whole genome shotgun (WGS) entry which is preliminary data.</text>
</comment>
<proteinExistence type="predicted"/>
<dbReference type="GeneID" id="98050461"/>
<evidence type="ECO:0000313" key="1">
    <source>
        <dbReference type="EMBL" id="NYG00355.1"/>
    </source>
</evidence>
<dbReference type="InterPro" id="IPR011856">
    <property type="entry name" value="tRNA_endonuc-like_dom_sf"/>
</dbReference>